<dbReference type="PANTHER" id="PTHR10424">
    <property type="entry name" value="VIRAL ENVELOPE PROTEIN"/>
    <property type="match status" value="1"/>
</dbReference>
<evidence type="ECO:0000313" key="8">
    <source>
        <dbReference type="Ensembl" id="ENSPANP00000059805.1"/>
    </source>
</evidence>
<evidence type="ECO:0000256" key="6">
    <source>
        <dbReference type="ARBA" id="ARBA00023157"/>
    </source>
</evidence>
<sequence>MQFSNSSCLFSPSYNSTEEIDLGHVAFSNCTSITNVTGPICAVNGSVFLCGNNMAYTYLPTNWTGLCVLATLLPDIDIIPGDEPVPIPAIDHFIYRPKRAIQFIPLLAGLGITTAFTTGATSLGVSVTQYTKLSNQLISDVQILSSTIQDLQDQVDSLAEVVLQNRRGLDLLTAEQGGIQIRDCERQNKNLTRRTRKTQKRSSFQPTLDWASRAPPLPPALSWPSTYPLALTHHWAVHF</sequence>
<accession>A0A8I5R9P7</accession>
<reference evidence="8 9" key="1">
    <citation type="submission" date="2012-03" db="EMBL/GenBank/DDBJ databases">
        <title>Whole Genome Assembly of Papio anubis.</title>
        <authorList>
            <person name="Liu Y.L."/>
            <person name="Abraham K.A."/>
            <person name="Akbar H.A."/>
            <person name="Ali S.A."/>
            <person name="Anosike U.A."/>
            <person name="Aqrawi P.A."/>
            <person name="Arias F.A."/>
            <person name="Attaway T.A."/>
            <person name="Awwad R.A."/>
            <person name="Babu C.B."/>
            <person name="Bandaranaike D.B."/>
            <person name="Battles P.B."/>
            <person name="Bell A.B."/>
            <person name="Beltran B.B."/>
            <person name="Berhane-Mersha D.B."/>
            <person name="Bess C.B."/>
            <person name="Bickham C.B."/>
            <person name="Bolden T.B."/>
            <person name="Carter K.C."/>
            <person name="Chau D.C."/>
            <person name="Chavez A.C."/>
            <person name="Clerc-Blankenburg K.C."/>
            <person name="Coyle M.C."/>
            <person name="Dao M.D."/>
            <person name="Davila M.L.D."/>
            <person name="Davy-Carroll L.D."/>
            <person name="Denson S.D."/>
            <person name="Dinh H.D."/>
            <person name="Fernandez S.F."/>
            <person name="Fernando P.F."/>
            <person name="Forbes L.F."/>
            <person name="Francis C.F."/>
            <person name="Francisco L.F."/>
            <person name="Fu Q.F."/>
            <person name="Garcia-Iii R.G."/>
            <person name="Garrett T.G."/>
            <person name="Gross S.G."/>
            <person name="Gubbala S.G."/>
            <person name="Hirani K.H."/>
            <person name="Hogues M.H."/>
            <person name="Hollins B.H."/>
            <person name="Jackson L.J."/>
            <person name="Javaid M.J."/>
            <person name="Jhangiani S.J."/>
            <person name="Johnson A.J."/>
            <person name="Johnson B.J."/>
            <person name="Jones J.J."/>
            <person name="Joshi V.J."/>
            <person name="Kalu J.K."/>
            <person name="Khan N.K."/>
            <person name="Korchina V.K."/>
            <person name="Kovar C.K."/>
            <person name="Lago L.L."/>
            <person name="Lara F.L."/>
            <person name="Le T.-K.L."/>
            <person name="Lee S.L."/>
            <person name="Legall-Iii F.L."/>
            <person name="Lemon S.L."/>
            <person name="Liu J.L."/>
            <person name="Liu Y.-S.L."/>
            <person name="Liyanage D.L."/>
            <person name="Lopez J.L."/>
            <person name="Lorensuhewa L.L."/>
            <person name="Mata R.M."/>
            <person name="Mathew T.M."/>
            <person name="Mercado C.M."/>
            <person name="Mercado I.M."/>
            <person name="Morales K.M."/>
            <person name="Morgan M.M."/>
            <person name="Munidasa M.M."/>
            <person name="Ngo D.N."/>
            <person name="Nguyen L.N."/>
            <person name="Nguyen T.N."/>
            <person name="Nguyen N.N."/>
            <person name="Obregon M.O."/>
            <person name="Okwuonu G.O."/>
            <person name="Ongeri F.O."/>
            <person name="Onwere C.O."/>
            <person name="Osifeso I.O."/>
            <person name="Parra A.P."/>
            <person name="Patil S.P."/>
            <person name="Perez A.P."/>
            <person name="Perez Y.P."/>
            <person name="Pham C.P."/>
            <person name="Pu L.-L.P."/>
            <person name="Puazo M.P."/>
            <person name="Quiroz J.Q."/>
            <person name="Rouhana J.R."/>
            <person name="Ruiz M.R."/>
            <person name="Ruiz S.-J.R."/>
            <person name="Saada N.S."/>
            <person name="Santibanez J.S."/>
            <person name="Scheel M.S."/>
            <person name="Schneider B.S."/>
            <person name="Simmons D.S."/>
            <person name="Sisson I.S."/>
            <person name="Tang L.-Y.T."/>
            <person name="Thornton R.T."/>
            <person name="Tisius J.T."/>
            <person name="Toledanes G.T."/>
            <person name="Trejos Z.T."/>
            <person name="Usmani K.U."/>
            <person name="Varghese R.V."/>
            <person name="Vattathil S.V."/>
            <person name="Vee V.V."/>
            <person name="Walker D.W."/>
            <person name="Weissenberger G.W."/>
            <person name="White C.W."/>
            <person name="Williams A.W."/>
            <person name="Woodworth J.W."/>
            <person name="Wright R.W."/>
            <person name="Zhu Y.Z."/>
            <person name="Han Y.H."/>
            <person name="Newsham I.N."/>
            <person name="Nazareth L.N."/>
            <person name="Worley K.W."/>
            <person name="Muzny D.M."/>
            <person name="Rogers J.R."/>
            <person name="Gibbs R.G."/>
        </authorList>
    </citation>
    <scope>NUCLEOTIDE SEQUENCE [LARGE SCALE GENOMIC DNA]</scope>
</reference>
<keyword evidence="9" id="KW-1185">Reference proteome</keyword>
<evidence type="ECO:0000256" key="7">
    <source>
        <dbReference type="SAM" id="Coils"/>
    </source>
</evidence>
<reference evidence="8" key="3">
    <citation type="submission" date="2025-09" db="UniProtKB">
        <authorList>
            <consortium name="Ensembl"/>
        </authorList>
    </citation>
    <scope>IDENTIFICATION</scope>
</reference>
<evidence type="ECO:0000313" key="9">
    <source>
        <dbReference type="Proteomes" id="UP000028761"/>
    </source>
</evidence>
<keyword evidence="2" id="KW-0812">Transmembrane</keyword>
<reference evidence="8" key="2">
    <citation type="submission" date="2025-08" db="UniProtKB">
        <authorList>
            <consortium name="Ensembl"/>
        </authorList>
    </citation>
    <scope>IDENTIFICATION</scope>
</reference>
<dbReference type="Gene3D" id="1.10.287.210">
    <property type="match status" value="1"/>
</dbReference>
<dbReference type="Pfam" id="PF00429">
    <property type="entry name" value="TLV_coat"/>
    <property type="match status" value="1"/>
</dbReference>
<feature type="coiled-coil region" evidence="7">
    <location>
        <begin position="141"/>
        <end position="201"/>
    </location>
</feature>
<keyword evidence="3" id="KW-0732">Signal</keyword>
<dbReference type="AlphaFoldDB" id="A0A8I5R9P7"/>
<dbReference type="Ensembl" id="ENSPANT00000073760.1">
    <property type="protein sequence ID" value="ENSPANP00000059805.1"/>
    <property type="gene ID" value="ENSPANG00000048677.1"/>
</dbReference>
<name>A0A8I5R9P7_PAPAN</name>
<dbReference type="GeneTree" id="ENSGT00940000163436"/>
<keyword evidence="6" id="KW-1015">Disulfide bond</keyword>
<dbReference type="PANTHER" id="PTHR10424:SF75">
    <property type="entry name" value="ENDOGENOUS RETROVIRUS GROUP S71 MEMBER 1 ENV POLYPROTEIN"/>
    <property type="match status" value="1"/>
</dbReference>
<evidence type="ECO:0000256" key="4">
    <source>
        <dbReference type="ARBA" id="ARBA00022989"/>
    </source>
</evidence>
<dbReference type="InterPro" id="IPR018154">
    <property type="entry name" value="TLV/ENV_coat_polyprotein"/>
</dbReference>
<protein>
    <submittedName>
        <fullName evidence="8">Uncharacterized protein</fullName>
    </submittedName>
</protein>
<dbReference type="Proteomes" id="UP000028761">
    <property type="component" value="Chromosome 6"/>
</dbReference>
<organism evidence="8 9">
    <name type="scientific">Papio anubis</name>
    <name type="common">Olive baboon</name>
    <dbReference type="NCBI Taxonomy" id="9555"/>
    <lineage>
        <taxon>Eukaryota</taxon>
        <taxon>Metazoa</taxon>
        <taxon>Chordata</taxon>
        <taxon>Craniata</taxon>
        <taxon>Vertebrata</taxon>
        <taxon>Euteleostomi</taxon>
        <taxon>Mammalia</taxon>
        <taxon>Eutheria</taxon>
        <taxon>Euarchontoglires</taxon>
        <taxon>Primates</taxon>
        <taxon>Haplorrhini</taxon>
        <taxon>Catarrhini</taxon>
        <taxon>Cercopithecidae</taxon>
        <taxon>Cercopithecinae</taxon>
        <taxon>Papio</taxon>
    </lineage>
</organism>
<evidence type="ECO:0000256" key="3">
    <source>
        <dbReference type="ARBA" id="ARBA00022729"/>
    </source>
</evidence>
<keyword evidence="7" id="KW-0175">Coiled coil</keyword>
<dbReference type="GO" id="GO:0016020">
    <property type="term" value="C:membrane"/>
    <property type="evidence" value="ECO:0007669"/>
    <property type="project" value="UniProtKB-SubCell"/>
</dbReference>
<proteinExistence type="predicted"/>
<keyword evidence="5" id="KW-0472">Membrane</keyword>
<dbReference type="SUPFAM" id="SSF58069">
    <property type="entry name" value="Virus ectodomain"/>
    <property type="match status" value="1"/>
</dbReference>
<evidence type="ECO:0000256" key="5">
    <source>
        <dbReference type="ARBA" id="ARBA00023136"/>
    </source>
</evidence>
<keyword evidence="4" id="KW-1133">Transmembrane helix</keyword>
<evidence type="ECO:0000256" key="1">
    <source>
        <dbReference type="ARBA" id="ARBA00004167"/>
    </source>
</evidence>
<comment type="subcellular location">
    <subcellularLocation>
        <location evidence="1">Membrane</location>
        <topology evidence="1">Single-pass membrane protein</topology>
    </subcellularLocation>
</comment>
<evidence type="ECO:0000256" key="2">
    <source>
        <dbReference type="ARBA" id="ARBA00022692"/>
    </source>
</evidence>